<name>A0A7Y7PPH4_9BACT</name>
<gene>
    <name evidence="2" type="ORF">HW554_09425</name>
</gene>
<dbReference type="Gene3D" id="3.10.120.10">
    <property type="entry name" value="Cytochrome b5-like heme/steroid binding domain"/>
    <property type="match status" value="1"/>
</dbReference>
<keyword evidence="3" id="KW-1185">Reference proteome</keyword>
<dbReference type="InterPro" id="IPR036400">
    <property type="entry name" value="Cyt_B5-like_heme/steroid_sf"/>
</dbReference>
<proteinExistence type="predicted"/>
<reference evidence="2 3" key="1">
    <citation type="submission" date="2020-05" db="EMBL/GenBank/DDBJ databases">
        <title>Hymenobacter terrestris sp. nov. and Hymenobacter lapidiphilus sp. nov., isolated from regoliths in Antarctica.</title>
        <authorList>
            <person name="Sedlacek I."/>
            <person name="Pantucek R."/>
            <person name="Zeman M."/>
            <person name="Holochova P."/>
            <person name="Kralova S."/>
            <person name="Stankova E."/>
            <person name="Sedo O."/>
            <person name="Micenkova L."/>
            <person name="Svec P."/>
            <person name="Gupta V."/>
            <person name="Sood U."/>
            <person name="Korpole U.S."/>
            <person name="Lal R."/>
        </authorList>
    </citation>
    <scope>NUCLEOTIDE SEQUENCE [LARGE SCALE GENOMIC DNA]</scope>
    <source>
        <strain evidence="2 3">P5342</strain>
    </source>
</reference>
<sequence>MTGDGRPVAEQPFYTRGQLALRNGQDRDEIWVAFRGLIYDVSRSRLWKRGNHYEHWAGQDLTPEMAQAPHLPTVFDRFPVIGRLA</sequence>
<dbReference type="Pfam" id="PF00173">
    <property type="entry name" value="Cyt-b5"/>
    <property type="match status" value="1"/>
</dbReference>
<accession>A0A7Y7PPH4</accession>
<evidence type="ECO:0000259" key="1">
    <source>
        <dbReference type="SMART" id="SM01117"/>
    </source>
</evidence>
<feature type="domain" description="Cytochrome b5 heme-binding" evidence="1">
    <location>
        <begin position="14"/>
        <end position="85"/>
    </location>
</feature>
<dbReference type="Proteomes" id="UP000565521">
    <property type="component" value="Unassembled WGS sequence"/>
</dbReference>
<comment type="caution">
    <text evidence="2">The sequence shown here is derived from an EMBL/GenBank/DDBJ whole genome shotgun (WGS) entry which is preliminary data.</text>
</comment>
<protein>
    <submittedName>
        <fullName evidence="2">Cytochrome b5</fullName>
    </submittedName>
</protein>
<dbReference type="SMART" id="SM01117">
    <property type="entry name" value="Cyt-b5"/>
    <property type="match status" value="1"/>
</dbReference>
<dbReference type="SUPFAM" id="SSF55856">
    <property type="entry name" value="Cytochrome b5-like heme/steroid binding domain"/>
    <property type="match status" value="1"/>
</dbReference>
<dbReference type="InterPro" id="IPR001199">
    <property type="entry name" value="Cyt_B5-like_heme/steroid-bd"/>
</dbReference>
<dbReference type="AlphaFoldDB" id="A0A7Y7PPH4"/>
<evidence type="ECO:0000313" key="2">
    <source>
        <dbReference type="EMBL" id="NVO31427.1"/>
    </source>
</evidence>
<organism evidence="2 3">
    <name type="scientific">Hymenobacter lapidiphilus</name>
    <dbReference type="NCBI Taxonomy" id="2608003"/>
    <lineage>
        <taxon>Bacteria</taxon>
        <taxon>Pseudomonadati</taxon>
        <taxon>Bacteroidota</taxon>
        <taxon>Cytophagia</taxon>
        <taxon>Cytophagales</taxon>
        <taxon>Hymenobacteraceae</taxon>
        <taxon>Hymenobacter</taxon>
    </lineage>
</organism>
<evidence type="ECO:0000313" key="3">
    <source>
        <dbReference type="Proteomes" id="UP000565521"/>
    </source>
</evidence>
<dbReference type="EMBL" id="JABKAU010000014">
    <property type="protein sequence ID" value="NVO31427.1"/>
    <property type="molecule type" value="Genomic_DNA"/>
</dbReference>